<evidence type="ECO:0000313" key="1">
    <source>
        <dbReference type="EMBL" id="KAK4806503.1"/>
    </source>
</evidence>
<gene>
    <name evidence="1" type="ORF">QYF61_021339</name>
</gene>
<dbReference type="AlphaFoldDB" id="A0AAN7MAR5"/>
<dbReference type="Proteomes" id="UP001333110">
    <property type="component" value="Unassembled WGS sequence"/>
</dbReference>
<dbReference type="EMBL" id="JAUNZN010000039">
    <property type="protein sequence ID" value="KAK4806503.1"/>
    <property type="molecule type" value="Genomic_DNA"/>
</dbReference>
<proteinExistence type="predicted"/>
<name>A0AAN7MAR5_MYCAM</name>
<organism evidence="1 2">
    <name type="scientific">Mycteria americana</name>
    <name type="common">Wood stork</name>
    <dbReference type="NCBI Taxonomy" id="33587"/>
    <lineage>
        <taxon>Eukaryota</taxon>
        <taxon>Metazoa</taxon>
        <taxon>Chordata</taxon>
        <taxon>Craniata</taxon>
        <taxon>Vertebrata</taxon>
        <taxon>Euteleostomi</taxon>
        <taxon>Archelosauria</taxon>
        <taxon>Archosauria</taxon>
        <taxon>Dinosauria</taxon>
        <taxon>Saurischia</taxon>
        <taxon>Theropoda</taxon>
        <taxon>Coelurosauria</taxon>
        <taxon>Aves</taxon>
        <taxon>Neognathae</taxon>
        <taxon>Neoaves</taxon>
        <taxon>Aequornithes</taxon>
        <taxon>Ciconiiformes</taxon>
        <taxon>Ciconiidae</taxon>
        <taxon>Mycteria</taxon>
    </lineage>
</organism>
<evidence type="ECO:0000313" key="2">
    <source>
        <dbReference type="Proteomes" id="UP001333110"/>
    </source>
</evidence>
<protein>
    <submittedName>
        <fullName evidence="1">Uncharacterized protein</fullName>
    </submittedName>
</protein>
<reference evidence="1 2" key="1">
    <citation type="journal article" date="2023" name="J. Hered.">
        <title>Chromosome-level genome of the wood stork (Mycteria americana) provides insight into avian chromosome evolution.</title>
        <authorList>
            <person name="Flamio R. Jr."/>
            <person name="Ramstad K.M."/>
        </authorList>
    </citation>
    <scope>NUCLEOTIDE SEQUENCE [LARGE SCALE GENOMIC DNA]</scope>
    <source>
        <strain evidence="1">JAX WOST 10</strain>
    </source>
</reference>
<accession>A0AAN7MAR5</accession>
<comment type="caution">
    <text evidence="1">The sequence shown here is derived from an EMBL/GenBank/DDBJ whole genome shotgun (WGS) entry which is preliminary data.</text>
</comment>
<keyword evidence="2" id="KW-1185">Reference proteome</keyword>
<sequence>MPTACSKETMGDHIQGLAKVQAHNMSVFHLPHGFSNLFLVLQVPGDGCRRTCPITFPGTEGKLTSLSVSKSSFLPFLKTGLIFAFSEDLGTSLISLAIPKCFLERGLTMTPASSTSTYLSASAHTKSLSMSHASRGVPRTQHMPVQVLWAGSKENQK</sequence>